<dbReference type="Gene3D" id="1.10.3630.10">
    <property type="entry name" value="yeast vps74-n-term truncation variant domain like"/>
    <property type="match status" value="1"/>
</dbReference>
<keyword evidence="6" id="KW-1185">Reference proteome</keyword>
<comment type="caution">
    <text evidence="5">The sequence shown here is derived from an EMBL/GenBank/DDBJ whole genome shotgun (WGS) entry which is preliminary data.</text>
</comment>
<name>A0A6M1R153_9ACTN</name>
<dbReference type="InterPro" id="IPR038261">
    <property type="entry name" value="GPP34-like_sf"/>
</dbReference>
<keyword evidence="2" id="KW-0333">Golgi apparatus</keyword>
<dbReference type="GO" id="GO:0070273">
    <property type="term" value="F:phosphatidylinositol-4-phosphate binding"/>
    <property type="evidence" value="ECO:0007669"/>
    <property type="project" value="InterPro"/>
</dbReference>
<dbReference type="Proteomes" id="UP000483261">
    <property type="component" value="Unassembled WGS sequence"/>
</dbReference>
<dbReference type="InterPro" id="IPR008628">
    <property type="entry name" value="GPP34-like"/>
</dbReference>
<sequence>MLIAEDLVLLVLEDVTGRPVGGLSSRMLDLLAGGALVSELALTGAVQLHPDPVTHMVEVHPTGVRIPQDPLLQRCLTLAGGHARPAPLIRSCGIDMFGHVAGRLVHQGLLRQEQEKHFLITRTSWPAAEVSYKADMRRHLCAALFDGAHPSRRTATLIALLAAVDQAHMLFHSFALPPAHVQRRADVIARSDWAAGAVRGIFRASRRRGWGGAGWG</sequence>
<protein>
    <submittedName>
        <fullName evidence="5">GPP34 family phosphoprotein</fullName>
    </submittedName>
</protein>
<evidence type="ECO:0000256" key="2">
    <source>
        <dbReference type="ARBA" id="ARBA00023034"/>
    </source>
</evidence>
<feature type="non-terminal residue" evidence="5">
    <location>
        <position position="216"/>
    </location>
</feature>
<accession>A0A6M1R153</accession>
<evidence type="ECO:0000313" key="6">
    <source>
        <dbReference type="Proteomes" id="UP000483261"/>
    </source>
</evidence>
<dbReference type="GO" id="GO:0012505">
    <property type="term" value="C:endomembrane system"/>
    <property type="evidence" value="ECO:0007669"/>
    <property type="project" value="UniProtKB-ARBA"/>
</dbReference>
<dbReference type="RefSeq" id="WP_165114430.1">
    <property type="nucleotide sequence ID" value="NZ_JAALAA010000037.1"/>
</dbReference>
<keyword evidence="4" id="KW-0472">Membrane</keyword>
<comment type="subcellular location">
    <subcellularLocation>
        <location evidence="1">Golgi apparatus membrane</location>
        <topology evidence="1">Peripheral membrane protein</topology>
        <orientation evidence="1">Cytoplasmic side</orientation>
    </subcellularLocation>
</comment>
<evidence type="ECO:0000313" key="5">
    <source>
        <dbReference type="EMBL" id="NGN96003.1"/>
    </source>
</evidence>
<evidence type="ECO:0000256" key="4">
    <source>
        <dbReference type="ARBA" id="ARBA00023136"/>
    </source>
</evidence>
<proteinExistence type="predicted"/>
<evidence type="ECO:0000256" key="3">
    <source>
        <dbReference type="ARBA" id="ARBA00023121"/>
    </source>
</evidence>
<gene>
    <name evidence="5" type="ORF">G5C66_25105</name>
</gene>
<reference evidence="5 6" key="1">
    <citation type="submission" date="2020-02" db="EMBL/GenBank/DDBJ databases">
        <title>Whole-genome analyses of novel actinobacteria.</title>
        <authorList>
            <person name="Sahin N."/>
        </authorList>
    </citation>
    <scope>NUCLEOTIDE SEQUENCE [LARGE SCALE GENOMIC DNA]</scope>
    <source>
        <strain evidence="5 6">KC13</strain>
    </source>
</reference>
<organism evidence="5 6">
    <name type="scientific">Nocardioides turkmenicus</name>
    <dbReference type="NCBI Taxonomy" id="2711220"/>
    <lineage>
        <taxon>Bacteria</taxon>
        <taxon>Bacillati</taxon>
        <taxon>Actinomycetota</taxon>
        <taxon>Actinomycetes</taxon>
        <taxon>Propionibacteriales</taxon>
        <taxon>Nocardioidaceae</taxon>
        <taxon>Nocardioides</taxon>
    </lineage>
</organism>
<keyword evidence="3" id="KW-0446">Lipid-binding</keyword>
<dbReference type="Pfam" id="PF05719">
    <property type="entry name" value="GPP34"/>
    <property type="match status" value="1"/>
</dbReference>
<dbReference type="GO" id="GO:0005737">
    <property type="term" value="C:cytoplasm"/>
    <property type="evidence" value="ECO:0007669"/>
    <property type="project" value="UniProtKB-ARBA"/>
</dbReference>
<evidence type="ECO:0000256" key="1">
    <source>
        <dbReference type="ARBA" id="ARBA00004255"/>
    </source>
</evidence>
<dbReference type="EMBL" id="JAALAA010000037">
    <property type="protein sequence ID" value="NGN96003.1"/>
    <property type="molecule type" value="Genomic_DNA"/>
</dbReference>
<dbReference type="AlphaFoldDB" id="A0A6M1R153"/>